<proteinExistence type="predicted"/>
<dbReference type="InterPro" id="IPR049920">
    <property type="entry name" value="IK1_05631-like"/>
</dbReference>
<evidence type="ECO:0000313" key="2">
    <source>
        <dbReference type="EMBL" id="RPF54428.1"/>
    </source>
</evidence>
<dbReference type="Pfam" id="PF18159">
    <property type="entry name" value="S_4TM"/>
    <property type="match status" value="1"/>
</dbReference>
<accession>A0A3N5BXC4</accession>
<feature type="transmembrane region" description="Helical" evidence="1">
    <location>
        <begin position="28"/>
        <end position="51"/>
    </location>
</feature>
<name>A0A3N5BXC4_9BACI</name>
<organism evidence="2 3">
    <name type="scientific">Aquisalibacillus elongatus</name>
    <dbReference type="NCBI Taxonomy" id="485577"/>
    <lineage>
        <taxon>Bacteria</taxon>
        <taxon>Bacillati</taxon>
        <taxon>Bacillota</taxon>
        <taxon>Bacilli</taxon>
        <taxon>Bacillales</taxon>
        <taxon>Bacillaceae</taxon>
        <taxon>Aquisalibacillus</taxon>
    </lineage>
</organism>
<feature type="transmembrane region" description="Helical" evidence="1">
    <location>
        <begin position="57"/>
        <end position="75"/>
    </location>
</feature>
<gene>
    <name evidence="2" type="ORF">EDC24_1627</name>
</gene>
<reference evidence="2 3" key="1">
    <citation type="submission" date="2018-11" db="EMBL/GenBank/DDBJ databases">
        <title>Genomic Encyclopedia of Type Strains, Phase IV (KMG-IV): sequencing the most valuable type-strain genomes for metagenomic binning, comparative biology and taxonomic classification.</title>
        <authorList>
            <person name="Goeker M."/>
        </authorList>
    </citation>
    <scope>NUCLEOTIDE SEQUENCE [LARGE SCALE GENOMIC DNA]</scope>
    <source>
        <strain evidence="2 3">DSM 18090</strain>
    </source>
</reference>
<keyword evidence="1" id="KW-0812">Transmembrane</keyword>
<dbReference type="EMBL" id="RKRF01000008">
    <property type="protein sequence ID" value="RPF54428.1"/>
    <property type="molecule type" value="Genomic_DNA"/>
</dbReference>
<keyword evidence="3" id="KW-1185">Reference proteome</keyword>
<comment type="caution">
    <text evidence="2">The sequence shown here is derived from an EMBL/GenBank/DDBJ whole genome shotgun (WGS) entry which is preliminary data.</text>
</comment>
<keyword evidence="1" id="KW-1133">Transmembrane helix</keyword>
<keyword evidence="1" id="KW-0472">Membrane</keyword>
<dbReference type="Proteomes" id="UP000276443">
    <property type="component" value="Unassembled WGS sequence"/>
</dbReference>
<evidence type="ECO:0000256" key="1">
    <source>
        <dbReference type="SAM" id="Phobius"/>
    </source>
</evidence>
<feature type="transmembrane region" description="Helical" evidence="1">
    <location>
        <begin position="192"/>
        <end position="213"/>
    </location>
</feature>
<dbReference type="RefSeq" id="WP_124221409.1">
    <property type="nucleotide sequence ID" value="NZ_RKRF01000008.1"/>
</dbReference>
<protein>
    <submittedName>
        <fullName evidence="2">Uncharacterized protein</fullName>
    </submittedName>
</protein>
<dbReference type="AlphaFoldDB" id="A0A3N5BXC4"/>
<dbReference type="OrthoDB" id="2943409at2"/>
<feature type="transmembrane region" description="Helical" evidence="1">
    <location>
        <begin position="167"/>
        <end position="186"/>
    </location>
</feature>
<sequence>MLDRQNEEKNILLLKAMRHTYNRAKKVYGIRMTIGVFIPISSIIFSLLNQYGITGDFSSLFSILGLVWLPVFYFLNQLENNEIGNGAKIQEEFDTNVFSLPWNKALVRTRISPEDIQEKAIFYKGNISTLRDWYVGLDSKHYLVNVLLAQRSNLMWAVSLKKRFSKLILIVSILYLIITVAYACFIDMSMQSYLMIIFLPSISVLLYGVSTWWELRKQSNIICELGEDIRIDCEKFVSNEIDLDITYCRQYQDAIYVYNRTNSVLIPEWLYWMRRKKDDEKMLEVNRRLSKESNKRES</sequence>
<evidence type="ECO:0000313" key="3">
    <source>
        <dbReference type="Proteomes" id="UP000276443"/>
    </source>
</evidence>